<dbReference type="SMART" id="SM00530">
    <property type="entry name" value="HTH_XRE"/>
    <property type="match status" value="1"/>
</dbReference>
<dbReference type="SUPFAM" id="SSF47413">
    <property type="entry name" value="lambda repressor-like DNA-binding domains"/>
    <property type="match status" value="1"/>
</dbReference>
<dbReference type="HOGENOM" id="CLU_2259705_0_0_0"/>
<evidence type="ECO:0000259" key="1">
    <source>
        <dbReference type="PROSITE" id="PS50943"/>
    </source>
</evidence>
<dbReference type="EMBL" id="ACDE02000019">
    <property type="protein sequence ID" value="EEO40272.1"/>
    <property type="molecule type" value="Genomic_DNA"/>
</dbReference>
<dbReference type="Proteomes" id="UP000004925">
    <property type="component" value="Unassembled WGS sequence"/>
</dbReference>
<dbReference type="InterPro" id="IPR010982">
    <property type="entry name" value="Lambda_DNA-bd_dom_sf"/>
</dbReference>
<protein>
    <recommendedName>
        <fullName evidence="1">HTH cro/C1-type domain-containing protein</fullName>
    </recommendedName>
</protein>
<proteinExistence type="predicted"/>
<evidence type="ECO:0000313" key="2">
    <source>
        <dbReference type="EMBL" id="EEO40272.1"/>
    </source>
</evidence>
<dbReference type="Pfam" id="PF01381">
    <property type="entry name" value="HTH_3"/>
    <property type="match status" value="1"/>
</dbReference>
<dbReference type="CDD" id="cd00093">
    <property type="entry name" value="HTH_XRE"/>
    <property type="match status" value="1"/>
</dbReference>
<dbReference type="AlphaFoldDB" id="A0A0M1VUF0"/>
<dbReference type="RefSeq" id="WP_008802975.1">
    <property type="nucleotide sequence ID" value="NZ_KQ235737.1"/>
</dbReference>
<evidence type="ECO:0000313" key="3">
    <source>
        <dbReference type="Proteomes" id="UP000004925"/>
    </source>
</evidence>
<organism evidence="2 3">
    <name type="scientific">Fusobacterium vincentii 4_1_13</name>
    <dbReference type="NCBI Taxonomy" id="469606"/>
    <lineage>
        <taxon>Bacteria</taxon>
        <taxon>Fusobacteriati</taxon>
        <taxon>Fusobacteriota</taxon>
        <taxon>Fusobacteriia</taxon>
        <taxon>Fusobacteriales</taxon>
        <taxon>Fusobacteriaceae</taxon>
        <taxon>Fusobacterium</taxon>
    </lineage>
</organism>
<dbReference type="Gene3D" id="1.10.260.40">
    <property type="entry name" value="lambda repressor-like DNA-binding domains"/>
    <property type="match status" value="1"/>
</dbReference>
<sequence length="102" mass="11926">MNKSNLPNEQILFIKKLKRLRELNTWSIKDLSEISGVSSGYISDIEAGLKKAIGKDIFSKLIFAFKKNPEFFSKKDEYELYSYYLKLTIPSVVYDFMVKKDK</sequence>
<reference evidence="2 3" key="1">
    <citation type="submission" date="2011-10" db="EMBL/GenBank/DDBJ databases">
        <title>The Genome Sequence of Fusobacterium sp. 4_1_13.</title>
        <authorList>
            <consortium name="The Broad Institute Genome Sequencing Platform"/>
            <person name="Earl A."/>
            <person name="Ward D."/>
            <person name="Feldgarden M."/>
            <person name="Gevers D."/>
            <person name="Strauss J."/>
            <person name="Ambrose C."/>
            <person name="Allen-Vercoe E."/>
            <person name="Young S.K."/>
            <person name="Zeng Q."/>
            <person name="Gargeya S."/>
            <person name="Fitzgerald M."/>
            <person name="Haas B."/>
            <person name="Abouelleil A."/>
            <person name="Alvarado L."/>
            <person name="Arachchi H.M."/>
            <person name="Berlin A."/>
            <person name="Brown A."/>
            <person name="Chapman S.B."/>
            <person name="Chen Z."/>
            <person name="Dunbar C."/>
            <person name="Freedman E."/>
            <person name="Gearin G."/>
            <person name="Goldberg J."/>
            <person name="Griggs A."/>
            <person name="Gujja S."/>
            <person name="Heiman D."/>
            <person name="Howarth C."/>
            <person name="Larson L."/>
            <person name="Lui A."/>
            <person name="MacDonald P.J."/>
            <person name="Montmayeur A."/>
            <person name="Murphy C."/>
            <person name="Neiman D."/>
            <person name="Pearson M."/>
            <person name="Priest M."/>
            <person name="Roberts A."/>
            <person name="Saif S."/>
            <person name="Shea T."/>
            <person name="Shenoy N."/>
            <person name="Sisk P."/>
            <person name="Stolte C."/>
            <person name="Sykes S."/>
            <person name="Wortman J."/>
            <person name="Nusbaum C."/>
            <person name="Birren B."/>
        </authorList>
    </citation>
    <scope>NUCLEOTIDE SEQUENCE [LARGE SCALE GENOMIC DNA]</scope>
    <source>
        <strain evidence="2 3">4_1_13</strain>
    </source>
</reference>
<dbReference type="GO" id="GO:0003677">
    <property type="term" value="F:DNA binding"/>
    <property type="evidence" value="ECO:0007669"/>
    <property type="project" value="InterPro"/>
</dbReference>
<dbReference type="InterPro" id="IPR001387">
    <property type="entry name" value="Cro/C1-type_HTH"/>
</dbReference>
<gene>
    <name evidence="2" type="ORF">FSCG_00985</name>
</gene>
<dbReference type="PROSITE" id="PS50943">
    <property type="entry name" value="HTH_CROC1"/>
    <property type="match status" value="1"/>
</dbReference>
<comment type="caution">
    <text evidence="2">The sequence shown here is derived from an EMBL/GenBank/DDBJ whole genome shotgun (WGS) entry which is preliminary data.</text>
</comment>
<accession>A0A0M1VUF0</accession>
<name>A0A0M1VUF0_FUSVC</name>
<feature type="domain" description="HTH cro/C1-type" evidence="1">
    <location>
        <begin position="17"/>
        <end position="72"/>
    </location>
</feature>